<dbReference type="AlphaFoldDB" id="A0AAD9IVU9"/>
<dbReference type="GO" id="GO:0006887">
    <property type="term" value="P:exocytosis"/>
    <property type="evidence" value="ECO:0007669"/>
    <property type="project" value="TreeGrafter"/>
</dbReference>
<comment type="caution">
    <text evidence="4">The sequence shown here is derived from an EMBL/GenBank/DDBJ whole genome shotgun (WGS) entry which is preliminary data.</text>
</comment>
<evidence type="ECO:0000313" key="4">
    <source>
        <dbReference type="EMBL" id="KAK2141546.1"/>
    </source>
</evidence>
<dbReference type="EMBL" id="JAODUO010005213">
    <property type="protein sequence ID" value="KAK2141546.1"/>
    <property type="molecule type" value="Genomic_DNA"/>
</dbReference>
<dbReference type="GO" id="GO:0043014">
    <property type="term" value="F:alpha-tubulin binding"/>
    <property type="evidence" value="ECO:0007669"/>
    <property type="project" value="InterPro"/>
</dbReference>
<dbReference type="Proteomes" id="UP001209878">
    <property type="component" value="Unassembled WGS sequence"/>
</dbReference>
<comment type="similarity">
    <text evidence="1">Belongs to the WASH1 family.</text>
</comment>
<dbReference type="GO" id="GO:0071203">
    <property type="term" value="C:WASH complex"/>
    <property type="evidence" value="ECO:0007669"/>
    <property type="project" value="InterPro"/>
</dbReference>
<evidence type="ECO:0000256" key="2">
    <source>
        <dbReference type="ARBA" id="ARBA00023203"/>
    </source>
</evidence>
<proteinExistence type="inferred from homology"/>
<keyword evidence="2" id="KW-0009">Actin-binding</keyword>
<dbReference type="GO" id="GO:0043015">
    <property type="term" value="F:gamma-tubulin binding"/>
    <property type="evidence" value="ECO:0007669"/>
    <property type="project" value="TreeGrafter"/>
</dbReference>
<accession>A0AAD9IVU9</accession>
<evidence type="ECO:0000256" key="1">
    <source>
        <dbReference type="ARBA" id="ARBA00005602"/>
    </source>
</evidence>
<evidence type="ECO:0000259" key="3">
    <source>
        <dbReference type="Pfam" id="PF11945"/>
    </source>
</evidence>
<dbReference type="PANTHER" id="PTHR23331:SF1">
    <property type="entry name" value="WASH COMPLEX SUBUNIT 1"/>
    <property type="match status" value="1"/>
</dbReference>
<reference evidence="4" key="1">
    <citation type="journal article" date="2023" name="Mol. Biol. Evol.">
        <title>Third-Generation Sequencing Reveals the Adaptive Role of the Epigenome in Three Deep-Sea Polychaetes.</title>
        <authorList>
            <person name="Perez M."/>
            <person name="Aroh O."/>
            <person name="Sun Y."/>
            <person name="Lan Y."/>
            <person name="Juniper S.K."/>
            <person name="Young C.R."/>
            <person name="Angers B."/>
            <person name="Qian P.Y."/>
        </authorList>
    </citation>
    <scope>NUCLEOTIDE SEQUENCE</scope>
    <source>
        <strain evidence="4">R07B-5</strain>
    </source>
</reference>
<organism evidence="4 5">
    <name type="scientific">Ridgeia piscesae</name>
    <name type="common">Tubeworm</name>
    <dbReference type="NCBI Taxonomy" id="27915"/>
    <lineage>
        <taxon>Eukaryota</taxon>
        <taxon>Metazoa</taxon>
        <taxon>Spiralia</taxon>
        <taxon>Lophotrochozoa</taxon>
        <taxon>Annelida</taxon>
        <taxon>Polychaeta</taxon>
        <taxon>Sedentaria</taxon>
        <taxon>Canalipalpata</taxon>
        <taxon>Sabellida</taxon>
        <taxon>Siboglinidae</taxon>
        <taxon>Ridgeia</taxon>
    </lineage>
</organism>
<sequence length="100" mass="11197">MKEAGVRGWEDFPPMYHRSAPSYSSTHLRICKEVCFAGPSGGGDKDKKTPLGKKRVWQSTKTIVQREELNRQVAENYFFVPGMGNVPEIAVPDFLPDLLG</sequence>
<dbReference type="InterPro" id="IPR021854">
    <property type="entry name" value="WASH1_WAHD"/>
</dbReference>
<dbReference type="GO" id="GO:0005769">
    <property type="term" value="C:early endosome"/>
    <property type="evidence" value="ECO:0007669"/>
    <property type="project" value="InterPro"/>
</dbReference>
<evidence type="ECO:0000313" key="5">
    <source>
        <dbReference type="Proteomes" id="UP001209878"/>
    </source>
</evidence>
<dbReference type="Pfam" id="PF11945">
    <property type="entry name" value="WASH_WAHD"/>
    <property type="match status" value="1"/>
</dbReference>
<dbReference type="GO" id="GO:0034314">
    <property type="term" value="P:Arp2/3 complex-mediated actin nucleation"/>
    <property type="evidence" value="ECO:0007669"/>
    <property type="project" value="InterPro"/>
</dbReference>
<feature type="domain" description="WASH1 WAHD" evidence="3">
    <location>
        <begin position="54"/>
        <end position="100"/>
    </location>
</feature>
<dbReference type="GO" id="GO:0005829">
    <property type="term" value="C:cytosol"/>
    <property type="evidence" value="ECO:0007669"/>
    <property type="project" value="GOC"/>
</dbReference>
<name>A0AAD9IVU9_RIDPI</name>
<dbReference type="GO" id="GO:0032456">
    <property type="term" value="P:endocytic recycling"/>
    <property type="evidence" value="ECO:0007669"/>
    <property type="project" value="TreeGrafter"/>
</dbReference>
<dbReference type="InterPro" id="IPR028290">
    <property type="entry name" value="WASH1"/>
</dbReference>
<dbReference type="GO" id="GO:0003779">
    <property type="term" value="F:actin binding"/>
    <property type="evidence" value="ECO:0007669"/>
    <property type="project" value="UniProtKB-KW"/>
</dbReference>
<dbReference type="GO" id="GO:0042147">
    <property type="term" value="P:retrograde transport, endosome to Golgi"/>
    <property type="evidence" value="ECO:0007669"/>
    <property type="project" value="TreeGrafter"/>
</dbReference>
<protein>
    <recommendedName>
        <fullName evidence="3">WASH1 WAHD domain-containing protein</fullName>
    </recommendedName>
</protein>
<dbReference type="GO" id="GO:0055037">
    <property type="term" value="C:recycling endosome"/>
    <property type="evidence" value="ECO:0007669"/>
    <property type="project" value="TreeGrafter"/>
</dbReference>
<keyword evidence="5" id="KW-1185">Reference proteome</keyword>
<dbReference type="PANTHER" id="PTHR23331">
    <property type="entry name" value="CXYORF1"/>
    <property type="match status" value="1"/>
</dbReference>
<gene>
    <name evidence="4" type="ORF">NP493_5223g00024</name>
</gene>